<reference evidence="1 2" key="1">
    <citation type="journal article" date="2024" name="Proc. Natl. Acad. Sci. U.S.A.">
        <title>The evolutionary genomics of adaptation to stress in wild rhizobium bacteria.</title>
        <authorList>
            <person name="Kehlet-Delgado H."/>
            <person name="Montoya A.P."/>
            <person name="Jensen K.T."/>
            <person name="Wendlandt C.E."/>
            <person name="Dexheimer C."/>
            <person name="Roberts M."/>
            <person name="Torres Martinez L."/>
            <person name="Friesen M.L."/>
            <person name="Griffitts J.S."/>
            <person name="Porter S.S."/>
        </authorList>
    </citation>
    <scope>NUCLEOTIDE SEQUENCE [LARGE SCALE GENOMIC DNA]</scope>
    <source>
        <strain evidence="1 2">M0468</strain>
    </source>
</reference>
<keyword evidence="2" id="KW-1185">Reference proteome</keyword>
<organism evidence="1 2">
    <name type="scientific">Mesorhizobium australicum</name>
    <dbReference type="NCBI Taxonomy" id="536018"/>
    <lineage>
        <taxon>Bacteria</taxon>
        <taxon>Pseudomonadati</taxon>
        <taxon>Pseudomonadota</taxon>
        <taxon>Alphaproteobacteria</taxon>
        <taxon>Hyphomicrobiales</taxon>
        <taxon>Phyllobacteriaceae</taxon>
        <taxon>Mesorhizobium</taxon>
    </lineage>
</organism>
<evidence type="ECO:0000313" key="1">
    <source>
        <dbReference type="EMBL" id="MER9286904.1"/>
    </source>
</evidence>
<protein>
    <submittedName>
        <fullName evidence="1">Oligosaccharide repeat unit polymerase</fullName>
    </submittedName>
</protein>
<gene>
    <name evidence="1" type="ORF">NKI81_23580</name>
</gene>
<dbReference type="EMBL" id="JAMYRI010000015">
    <property type="protein sequence ID" value="MER9286904.1"/>
    <property type="molecule type" value="Genomic_DNA"/>
</dbReference>
<evidence type="ECO:0000313" key="2">
    <source>
        <dbReference type="Proteomes" id="UP001480082"/>
    </source>
</evidence>
<name>A0ACC6T4M4_9HYPH</name>
<accession>A0ACC6T4M4</accession>
<comment type="caution">
    <text evidence="1">The sequence shown here is derived from an EMBL/GenBank/DDBJ whole genome shotgun (WGS) entry which is preliminary data.</text>
</comment>
<proteinExistence type="predicted"/>
<dbReference type="Proteomes" id="UP001480082">
    <property type="component" value="Unassembled WGS sequence"/>
</dbReference>
<sequence>MVRDVRRDYLVSPFVLTPKMLLLISSLLYFFPFLAGGFQYVDVGGRKYDFTYDLGTGYAIAVSMACIVAAMVGFVPRRQSFEIEGDSQGESLVIIAMIIIFGGISIANPALFSASKVDVLSSTGRLQYIFYNACIIGVVFGALAGWRKSKLVIALSCLGLILTLYIGHRSPVAITILSLLYVRYRNVPLIMIRKRYVIGGLSALFFLAMYKSVYSAVKAGNFELVGQKMKFDQLSDSTLVGLEQFVTLAHLDLIVKYNYTLPCSNLWLVPLSFIPFSDAVFGKDGCTYNEQVQPLLFPGYSGGVAANIWAEFYANFGYAGFPLLVIILSLVCVAIEAIIRNVRSATLKSGLIVAIIHLTFYIQRKELLAAFISAKRVILVSVFVFGLVYLHRKCFPQAPAMEAGVRGLRRDHG</sequence>